<dbReference type="Proteomes" id="UP001437256">
    <property type="component" value="Unassembled WGS sequence"/>
</dbReference>
<evidence type="ECO:0000256" key="1">
    <source>
        <dbReference type="SAM" id="MobiDB-lite"/>
    </source>
</evidence>
<sequence>MILEAHSLGDSAVSASSATLHYCQEVAFPKSLISYSFPNPLGFPIASVATHNLLLAIGGASSASTAQSPAHLSLSASIDGLLRGHGRNTNLYSIPSLDNAVTDGRPPEFCDLGTVHDITIWSPATTFSYVSALDINGAVTATQVERYTAAFSAHCGRCPMTPHNQYFAIFVPPQTPTLVQESFINHHIHSHVAPGPPSAPFLPSSGSLPTPPLSPTSTSRTLTSASVSSACTYSPVVVSPATLENPAIIDASYVLEMIEQSGFSLVKYHNISTGGGSTLTDSINRHEMAINIIERCGCRPLASVLYKVADTGKFELTNGSDTPLNYYDHVVKAHLGYGSERSFDDKTALFDFAEEASRRRWKEGRATRGNEWTVHQQLIAFYQRRRAGYKSAPRKRGAGVGDQEKLASKLTAQALKEAKKALDEDFLYPVGESPSENV</sequence>
<proteinExistence type="predicted"/>
<accession>A0ABR2ZV39</accession>
<dbReference type="EMBL" id="JBBXMP010000051">
    <property type="protein sequence ID" value="KAL0065165.1"/>
    <property type="molecule type" value="Genomic_DNA"/>
</dbReference>
<feature type="region of interest" description="Disordered" evidence="1">
    <location>
        <begin position="195"/>
        <end position="220"/>
    </location>
</feature>
<gene>
    <name evidence="2" type="ORF">AAF712_007835</name>
</gene>
<evidence type="ECO:0000313" key="2">
    <source>
        <dbReference type="EMBL" id="KAL0065165.1"/>
    </source>
</evidence>
<evidence type="ECO:0000313" key="3">
    <source>
        <dbReference type="Proteomes" id="UP001437256"/>
    </source>
</evidence>
<protein>
    <submittedName>
        <fullName evidence="2">Uncharacterized protein</fullName>
    </submittedName>
</protein>
<organism evidence="2 3">
    <name type="scientific">Marasmius tenuissimus</name>
    <dbReference type="NCBI Taxonomy" id="585030"/>
    <lineage>
        <taxon>Eukaryota</taxon>
        <taxon>Fungi</taxon>
        <taxon>Dikarya</taxon>
        <taxon>Basidiomycota</taxon>
        <taxon>Agaricomycotina</taxon>
        <taxon>Agaricomycetes</taxon>
        <taxon>Agaricomycetidae</taxon>
        <taxon>Agaricales</taxon>
        <taxon>Marasmiineae</taxon>
        <taxon>Marasmiaceae</taxon>
        <taxon>Marasmius</taxon>
    </lineage>
</organism>
<name>A0ABR2ZV39_9AGAR</name>
<reference evidence="2 3" key="1">
    <citation type="submission" date="2024-05" db="EMBL/GenBank/DDBJ databases">
        <title>A draft genome resource for the thread blight pathogen Marasmius tenuissimus strain MS-2.</title>
        <authorList>
            <person name="Yulfo-Soto G.E."/>
            <person name="Baruah I.K."/>
            <person name="Amoako-Attah I."/>
            <person name="Bukari Y."/>
            <person name="Meinhardt L.W."/>
            <person name="Bailey B.A."/>
            <person name="Cohen S.P."/>
        </authorList>
    </citation>
    <scope>NUCLEOTIDE SEQUENCE [LARGE SCALE GENOMIC DNA]</scope>
    <source>
        <strain evidence="2 3">MS-2</strain>
    </source>
</reference>
<comment type="caution">
    <text evidence="2">The sequence shown here is derived from an EMBL/GenBank/DDBJ whole genome shotgun (WGS) entry which is preliminary data.</text>
</comment>
<keyword evidence="3" id="KW-1185">Reference proteome</keyword>